<accession>A0A0L0C217</accession>
<comment type="caution">
    <text evidence="2">The sequence shown here is derived from an EMBL/GenBank/DDBJ whole genome shotgun (WGS) entry which is preliminary data.</text>
</comment>
<protein>
    <recommendedName>
        <fullName evidence="4">C-type lectin domain-containing protein</fullName>
    </recommendedName>
</protein>
<keyword evidence="3" id="KW-1185">Reference proteome</keyword>
<dbReference type="EMBL" id="JRES01001112">
    <property type="protein sequence ID" value="KNC25459.1"/>
    <property type="molecule type" value="Genomic_DNA"/>
</dbReference>
<reference evidence="2 3" key="1">
    <citation type="journal article" date="2015" name="Nat. Commun.">
        <title>Lucilia cuprina genome unlocks parasitic fly biology to underpin future interventions.</title>
        <authorList>
            <person name="Anstead C.A."/>
            <person name="Korhonen P.K."/>
            <person name="Young N.D."/>
            <person name="Hall R.S."/>
            <person name="Jex A.R."/>
            <person name="Murali S.C."/>
            <person name="Hughes D.S."/>
            <person name="Lee S.F."/>
            <person name="Perry T."/>
            <person name="Stroehlein A.J."/>
            <person name="Ansell B.R."/>
            <person name="Breugelmans B."/>
            <person name="Hofmann A."/>
            <person name="Qu J."/>
            <person name="Dugan S."/>
            <person name="Lee S.L."/>
            <person name="Chao H."/>
            <person name="Dinh H."/>
            <person name="Han Y."/>
            <person name="Doddapaneni H.V."/>
            <person name="Worley K.C."/>
            <person name="Muzny D.M."/>
            <person name="Ioannidis P."/>
            <person name="Waterhouse R.M."/>
            <person name="Zdobnov E.M."/>
            <person name="James P.J."/>
            <person name="Bagnall N.H."/>
            <person name="Kotze A.C."/>
            <person name="Gibbs R.A."/>
            <person name="Richards S."/>
            <person name="Batterham P."/>
            <person name="Gasser R.B."/>
        </authorList>
    </citation>
    <scope>NUCLEOTIDE SEQUENCE [LARGE SCALE GENOMIC DNA]</scope>
    <source>
        <strain evidence="2 3">LS</strain>
        <tissue evidence="2">Full body</tissue>
    </source>
</reference>
<feature type="signal peptide" evidence="1">
    <location>
        <begin position="1"/>
        <end position="22"/>
    </location>
</feature>
<organism evidence="2 3">
    <name type="scientific">Lucilia cuprina</name>
    <name type="common">Green bottle fly</name>
    <name type="synonym">Australian sheep blowfly</name>
    <dbReference type="NCBI Taxonomy" id="7375"/>
    <lineage>
        <taxon>Eukaryota</taxon>
        <taxon>Metazoa</taxon>
        <taxon>Ecdysozoa</taxon>
        <taxon>Arthropoda</taxon>
        <taxon>Hexapoda</taxon>
        <taxon>Insecta</taxon>
        <taxon>Pterygota</taxon>
        <taxon>Neoptera</taxon>
        <taxon>Endopterygota</taxon>
        <taxon>Diptera</taxon>
        <taxon>Brachycera</taxon>
        <taxon>Muscomorpha</taxon>
        <taxon>Oestroidea</taxon>
        <taxon>Calliphoridae</taxon>
        <taxon>Luciliinae</taxon>
        <taxon>Lucilia</taxon>
    </lineage>
</organism>
<sequence length="176" mass="20172">MKLNFLTVIISVLLPGAIVINAVNTVGNDSKWFLFNEDLFYINPQNDFSSKAAQIFCIENDMVYMIEPTEYVGLGKLLTKYYEKIYPLWLIMEDTPIYKISENCTALEKNDVNTISCATRLGLICKTKIFGGSIQYRNGTLLEVGVNEINRLCNPLSHEYDELLEHCLIKFKRLLL</sequence>
<keyword evidence="1" id="KW-0732">Signal</keyword>
<dbReference type="InterPro" id="IPR016187">
    <property type="entry name" value="CTDL_fold"/>
</dbReference>
<evidence type="ECO:0000313" key="3">
    <source>
        <dbReference type="Proteomes" id="UP000037069"/>
    </source>
</evidence>
<dbReference type="SUPFAM" id="SSF56436">
    <property type="entry name" value="C-type lectin-like"/>
    <property type="match status" value="1"/>
</dbReference>
<evidence type="ECO:0000313" key="2">
    <source>
        <dbReference type="EMBL" id="KNC25459.1"/>
    </source>
</evidence>
<feature type="chain" id="PRO_5005535531" description="C-type lectin domain-containing protein" evidence="1">
    <location>
        <begin position="23"/>
        <end position="176"/>
    </location>
</feature>
<dbReference type="AlphaFoldDB" id="A0A0L0C217"/>
<dbReference type="Proteomes" id="UP000037069">
    <property type="component" value="Unassembled WGS sequence"/>
</dbReference>
<evidence type="ECO:0008006" key="4">
    <source>
        <dbReference type="Google" id="ProtNLM"/>
    </source>
</evidence>
<dbReference type="OrthoDB" id="7943813at2759"/>
<gene>
    <name evidence="2" type="ORF">FF38_02135</name>
</gene>
<name>A0A0L0C217_LUCCU</name>
<evidence type="ECO:0000256" key="1">
    <source>
        <dbReference type="SAM" id="SignalP"/>
    </source>
</evidence>
<proteinExistence type="predicted"/>